<dbReference type="Proteomes" id="UP000217736">
    <property type="component" value="Chromosome"/>
</dbReference>
<name>A0A1Z4EIC4_9MYCO</name>
<evidence type="ECO:0000256" key="1">
    <source>
        <dbReference type="ARBA" id="ARBA00010652"/>
    </source>
</evidence>
<feature type="compositionally biased region" description="Polar residues" evidence="2">
    <location>
        <begin position="163"/>
        <end position="178"/>
    </location>
</feature>
<feature type="domain" description="PPE" evidence="3">
    <location>
        <begin position="5"/>
        <end position="166"/>
    </location>
</feature>
<gene>
    <name evidence="5" type="primary">PPE50_1</name>
    <name evidence="5" type="ORF">MSG_02570</name>
</gene>
<dbReference type="PANTHER" id="PTHR46766">
    <property type="entry name" value="GLUTAMINE-RICH PROTEIN 2"/>
    <property type="match status" value="1"/>
</dbReference>
<evidence type="ECO:0000313" key="6">
    <source>
        <dbReference type="Proteomes" id="UP000217736"/>
    </source>
</evidence>
<dbReference type="FunFam" id="1.20.1260.20:FF:000001">
    <property type="entry name" value="PPE family protein PPE41"/>
    <property type="match status" value="1"/>
</dbReference>
<accession>A0A1Z4EIC4</accession>
<feature type="compositionally biased region" description="Low complexity" evidence="2">
    <location>
        <begin position="183"/>
        <end position="194"/>
    </location>
</feature>
<dbReference type="GO" id="GO:0052572">
    <property type="term" value="P:response to host immune response"/>
    <property type="evidence" value="ECO:0007669"/>
    <property type="project" value="TreeGrafter"/>
</dbReference>
<dbReference type="Pfam" id="PF12484">
    <property type="entry name" value="PPE-SVP"/>
    <property type="match status" value="1"/>
</dbReference>
<dbReference type="InterPro" id="IPR038332">
    <property type="entry name" value="PPE_sf"/>
</dbReference>
<dbReference type="Pfam" id="PF00823">
    <property type="entry name" value="PPE"/>
    <property type="match status" value="1"/>
</dbReference>
<keyword evidence="6" id="KW-1185">Reference proteome</keyword>
<evidence type="ECO:0000259" key="4">
    <source>
        <dbReference type="Pfam" id="PF12484"/>
    </source>
</evidence>
<dbReference type="SUPFAM" id="SSF140459">
    <property type="entry name" value="PE/PPE dimer-like"/>
    <property type="match status" value="1"/>
</dbReference>
<sequence length="405" mass="40483">MLDYFAALPPEINSARMYTGPGSGPMLAAAAAWNTLAAEMRTAATDYGSVVTQLLSSGWYGPSSASMLAAATPYVNWLSTTAAQAEQTATQANAAATAFESAYAMTVPPPVVAANRLLLATLVASNIFGQNTPQIAATEAEYAEMWAQDAAAMNGYSTSSEAAAQMAPFQSPQSNTTPDAAEEQTQAVTQAATTPAGNAQSLLSNATLAPSNVNNAANVNAPTSGSLYDWLTQTLNGSNNSALATFLQSQFFSSTVVNGAFAGGPMNPQFIIASVEGVLASQHATTLAGLGDFAADAEGLTAADLASSKMGSPGLPGASAGVGQAHLVGSMSVPQSWTNAATISPAESAVQATGVTGLTDTGGGPAAGGPGGVAGPLGGAGKRLRRAIPKYGFRPVVMPRPPAAG</sequence>
<comment type="similarity">
    <text evidence="1">Belongs to the mycobacterial PPE family.</text>
</comment>
<feature type="region of interest" description="Disordered" evidence="2">
    <location>
        <begin position="358"/>
        <end position="380"/>
    </location>
</feature>
<proteinExistence type="inferred from homology"/>
<dbReference type="RefSeq" id="WP_096440072.1">
    <property type="nucleotide sequence ID" value="NZ_AP018164.1"/>
</dbReference>
<feature type="region of interest" description="Disordered" evidence="2">
    <location>
        <begin position="163"/>
        <end position="194"/>
    </location>
</feature>
<reference evidence="6" key="1">
    <citation type="submission" date="2017-06" db="EMBL/GenBank/DDBJ databases">
        <title>Complete Genome Sequence of Mycobacterium shigaense.</title>
        <authorList>
            <person name="Fukano H."/>
            <person name="Yoshida M."/>
            <person name="Kazumi Y."/>
            <person name="Ogura Y."/>
            <person name="Mitarai S."/>
            <person name="Hayashi T."/>
            <person name="Hoshino Y."/>
        </authorList>
    </citation>
    <scope>NUCLEOTIDE SEQUENCE [LARGE SCALE GENOMIC DNA]</scope>
    <source>
        <strain evidence="6">UN-152</strain>
    </source>
</reference>
<protein>
    <submittedName>
        <fullName evidence="5">PPE family protein</fullName>
    </submittedName>
</protein>
<organism evidence="5 6">
    <name type="scientific">Mycobacterium shigaense</name>
    <dbReference type="NCBI Taxonomy" id="722731"/>
    <lineage>
        <taxon>Bacteria</taxon>
        <taxon>Bacillati</taxon>
        <taxon>Actinomycetota</taxon>
        <taxon>Actinomycetes</taxon>
        <taxon>Mycobacteriales</taxon>
        <taxon>Mycobacteriaceae</taxon>
        <taxon>Mycobacterium</taxon>
        <taxon>Mycobacterium simiae complex</taxon>
    </lineage>
</organism>
<dbReference type="EMBL" id="AP018164">
    <property type="protein sequence ID" value="BAX92714.1"/>
    <property type="molecule type" value="Genomic_DNA"/>
</dbReference>
<dbReference type="KEGG" id="mshg:MSG_02570"/>
<dbReference type="AlphaFoldDB" id="A0A1Z4EIC4"/>
<feature type="compositionally biased region" description="Gly residues" evidence="2">
    <location>
        <begin position="360"/>
        <end position="380"/>
    </location>
</feature>
<evidence type="ECO:0000259" key="3">
    <source>
        <dbReference type="Pfam" id="PF00823"/>
    </source>
</evidence>
<dbReference type="InterPro" id="IPR000030">
    <property type="entry name" value="PPE_dom"/>
</dbReference>
<feature type="domain" description="PPE family C-terminal" evidence="4">
    <location>
        <begin position="319"/>
        <end position="401"/>
    </location>
</feature>
<dbReference type="OrthoDB" id="4713837at2"/>
<dbReference type="InterPro" id="IPR022171">
    <property type="entry name" value="PPE_C"/>
</dbReference>
<dbReference type="PANTHER" id="PTHR46766:SF1">
    <property type="entry name" value="GLUTAMINE-RICH PROTEIN 2"/>
    <property type="match status" value="1"/>
</dbReference>
<evidence type="ECO:0000256" key="2">
    <source>
        <dbReference type="SAM" id="MobiDB-lite"/>
    </source>
</evidence>
<dbReference type="Gene3D" id="1.20.1260.20">
    <property type="entry name" value="PPE superfamily"/>
    <property type="match status" value="1"/>
</dbReference>
<evidence type="ECO:0000313" key="5">
    <source>
        <dbReference type="EMBL" id="BAX92714.1"/>
    </source>
</evidence>